<feature type="transmembrane region" description="Helical" evidence="8">
    <location>
        <begin position="265"/>
        <end position="291"/>
    </location>
</feature>
<evidence type="ECO:0000259" key="9">
    <source>
        <dbReference type="PROSITE" id="PS50262"/>
    </source>
</evidence>
<keyword evidence="2 8" id="KW-0812">Transmembrane</keyword>
<dbReference type="EMBL" id="CAJNOE010000318">
    <property type="protein sequence ID" value="CAF1145601.1"/>
    <property type="molecule type" value="Genomic_DNA"/>
</dbReference>
<evidence type="ECO:0000256" key="4">
    <source>
        <dbReference type="ARBA" id="ARBA00023040"/>
    </source>
</evidence>
<reference evidence="10" key="1">
    <citation type="submission" date="2021-02" db="EMBL/GenBank/DDBJ databases">
        <authorList>
            <person name="Nowell W R."/>
        </authorList>
    </citation>
    <scope>NUCLEOTIDE SEQUENCE</scope>
</reference>
<feature type="transmembrane region" description="Helical" evidence="8">
    <location>
        <begin position="97"/>
        <end position="116"/>
    </location>
</feature>
<dbReference type="SUPFAM" id="SSF81321">
    <property type="entry name" value="Family A G protein-coupled receptor-like"/>
    <property type="match status" value="1"/>
</dbReference>
<dbReference type="EMBL" id="CAJOBB010003875">
    <property type="protein sequence ID" value="CAF4063267.1"/>
    <property type="molecule type" value="Genomic_DNA"/>
</dbReference>
<feature type="transmembrane region" description="Helical" evidence="8">
    <location>
        <begin position="136"/>
        <end position="155"/>
    </location>
</feature>
<name>A0A814SG60_9BILA</name>
<dbReference type="Gene3D" id="1.20.1070.10">
    <property type="entry name" value="Rhodopsin 7-helix transmembrane proteins"/>
    <property type="match status" value="1"/>
</dbReference>
<dbReference type="GO" id="GO:0004930">
    <property type="term" value="F:G protein-coupled receptor activity"/>
    <property type="evidence" value="ECO:0007669"/>
    <property type="project" value="UniProtKB-KW"/>
</dbReference>
<evidence type="ECO:0000256" key="5">
    <source>
        <dbReference type="ARBA" id="ARBA00023136"/>
    </source>
</evidence>
<feature type="transmembrane region" description="Helical" evidence="8">
    <location>
        <begin position="180"/>
        <end position="204"/>
    </location>
</feature>
<comment type="subcellular location">
    <subcellularLocation>
        <location evidence="1">Membrane</location>
        <topology evidence="1">Multi-pass membrane protein</topology>
    </subcellularLocation>
</comment>
<dbReference type="AlphaFoldDB" id="A0A814SG60"/>
<protein>
    <recommendedName>
        <fullName evidence="9">G-protein coupled receptors family 1 profile domain-containing protein</fullName>
    </recommendedName>
</protein>
<dbReference type="GO" id="GO:0005886">
    <property type="term" value="C:plasma membrane"/>
    <property type="evidence" value="ECO:0007669"/>
    <property type="project" value="TreeGrafter"/>
</dbReference>
<keyword evidence="7" id="KW-0807">Transducer</keyword>
<evidence type="ECO:0000313" key="11">
    <source>
        <dbReference type="EMBL" id="CAF4063267.1"/>
    </source>
</evidence>
<organism evidence="10 12">
    <name type="scientific">Adineta steineri</name>
    <dbReference type="NCBI Taxonomy" id="433720"/>
    <lineage>
        <taxon>Eukaryota</taxon>
        <taxon>Metazoa</taxon>
        <taxon>Spiralia</taxon>
        <taxon>Gnathifera</taxon>
        <taxon>Rotifera</taxon>
        <taxon>Eurotatoria</taxon>
        <taxon>Bdelloidea</taxon>
        <taxon>Adinetida</taxon>
        <taxon>Adinetidae</taxon>
        <taxon>Adineta</taxon>
    </lineage>
</organism>
<dbReference type="PANTHER" id="PTHR24243:SF230">
    <property type="entry name" value="G-PROTEIN COUPLED RECEPTORS FAMILY 1 PROFILE DOMAIN-CONTAINING PROTEIN"/>
    <property type="match status" value="1"/>
</dbReference>
<comment type="caution">
    <text evidence="10">The sequence shown here is derived from an EMBL/GenBank/DDBJ whole genome shotgun (WGS) entry which is preliminary data.</text>
</comment>
<evidence type="ECO:0000256" key="6">
    <source>
        <dbReference type="ARBA" id="ARBA00023170"/>
    </source>
</evidence>
<sequence length="341" mass="39645">MSSSSSSVSDGILSFATQYSIYSGFITFSFGVIGNALNLLVFTQLKLFRTNRCAFYITIESISNFIYQFFSISLTILTSIYGDDATERSSIWCKFRFILAQICALTTFYMVCFSAIDQFFSTNHRFNLRQMCTLKIGQYVSFILICFVIIHSIALGSSYNVQPTSGCIISNYVALQYSTYFFYPVLVGSLPIVIASSFSMLAYHNVRRIVRRQLPIVRRKLDKQITAMVLMRVIVFVCLSLPYNAHRIYVINHPTSRSMPMAYAISRLLQAIFLSMIITNYMVNFYIFIIFSSRFRRQVKFVLVKKCWERWRYWCCSINNRIEPDNNIERRNSQMESDENI</sequence>
<evidence type="ECO:0000313" key="12">
    <source>
        <dbReference type="Proteomes" id="UP000663860"/>
    </source>
</evidence>
<dbReference type="Proteomes" id="UP000663868">
    <property type="component" value="Unassembled WGS sequence"/>
</dbReference>
<evidence type="ECO:0000256" key="3">
    <source>
        <dbReference type="ARBA" id="ARBA00022989"/>
    </source>
</evidence>
<accession>A0A814SG60</accession>
<feature type="domain" description="G-protein coupled receptors family 1 profile" evidence="9">
    <location>
        <begin position="34"/>
        <end position="288"/>
    </location>
</feature>
<gene>
    <name evidence="10" type="ORF">IZO911_LOCUS25479</name>
    <name evidence="11" type="ORF">KXQ929_LOCUS32278</name>
</gene>
<keyword evidence="5 8" id="KW-0472">Membrane</keyword>
<dbReference type="InterPro" id="IPR017452">
    <property type="entry name" value="GPCR_Rhodpsn_7TM"/>
</dbReference>
<evidence type="ECO:0000256" key="8">
    <source>
        <dbReference type="SAM" id="Phobius"/>
    </source>
</evidence>
<evidence type="ECO:0000313" key="10">
    <source>
        <dbReference type="EMBL" id="CAF1145601.1"/>
    </source>
</evidence>
<feature type="transmembrane region" description="Helical" evidence="8">
    <location>
        <begin position="54"/>
        <end position="77"/>
    </location>
</feature>
<feature type="transmembrane region" description="Helical" evidence="8">
    <location>
        <begin position="225"/>
        <end position="245"/>
    </location>
</feature>
<dbReference type="Proteomes" id="UP000663860">
    <property type="component" value="Unassembled WGS sequence"/>
</dbReference>
<evidence type="ECO:0000256" key="7">
    <source>
        <dbReference type="ARBA" id="ARBA00023224"/>
    </source>
</evidence>
<proteinExistence type="predicted"/>
<dbReference type="PROSITE" id="PS50262">
    <property type="entry name" value="G_PROTEIN_RECEP_F1_2"/>
    <property type="match status" value="1"/>
</dbReference>
<keyword evidence="4" id="KW-0297">G-protein coupled receptor</keyword>
<evidence type="ECO:0000256" key="2">
    <source>
        <dbReference type="ARBA" id="ARBA00022692"/>
    </source>
</evidence>
<dbReference type="PANTHER" id="PTHR24243">
    <property type="entry name" value="G-PROTEIN COUPLED RECEPTOR"/>
    <property type="match status" value="1"/>
</dbReference>
<keyword evidence="3 8" id="KW-1133">Transmembrane helix</keyword>
<evidence type="ECO:0000256" key="1">
    <source>
        <dbReference type="ARBA" id="ARBA00004141"/>
    </source>
</evidence>
<feature type="transmembrane region" description="Helical" evidence="8">
    <location>
        <begin position="20"/>
        <end position="42"/>
    </location>
</feature>
<keyword evidence="6" id="KW-0675">Receptor</keyword>